<organism evidence="3 4">
    <name type="scientific">Candidozyma haemuli</name>
    <dbReference type="NCBI Taxonomy" id="45357"/>
    <lineage>
        <taxon>Eukaryota</taxon>
        <taxon>Fungi</taxon>
        <taxon>Dikarya</taxon>
        <taxon>Ascomycota</taxon>
        <taxon>Saccharomycotina</taxon>
        <taxon>Pichiomycetes</taxon>
        <taxon>Metschnikowiaceae</taxon>
        <taxon>Candidozyma</taxon>
    </lineage>
</organism>
<keyword evidence="2" id="KW-0472">Membrane</keyword>
<keyword evidence="4" id="KW-1185">Reference proteome</keyword>
<dbReference type="RefSeq" id="XP_025342261.1">
    <property type="nucleotide sequence ID" value="XM_025484046.1"/>
</dbReference>
<keyword evidence="2" id="KW-1133">Transmembrane helix</keyword>
<evidence type="ECO:0000256" key="1">
    <source>
        <dbReference type="SAM" id="MobiDB-lite"/>
    </source>
</evidence>
<keyword evidence="2" id="KW-0812">Transmembrane</keyword>
<evidence type="ECO:0000256" key="2">
    <source>
        <dbReference type="SAM" id="Phobius"/>
    </source>
</evidence>
<name>A0A2V1AWS8_9ASCO</name>
<feature type="transmembrane region" description="Helical" evidence="2">
    <location>
        <begin position="179"/>
        <end position="198"/>
    </location>
</feature>
<comment type="caution">
    <text evidence="3">The sequence shown here is derived from an EMBL/GenBank/DDBJ whole genome shotgun (WGS) entry which is preliminary data.</text>
</comment>
<dbReference type="AlphaFoldDB" id="A0A2V1AWS8"/>
<dbReference type="GeneID" id="37005628"/>
<protein>
    <submittedName>
        <fullName evidence="3">Uncharacterized protein</fullName>
    </submittedName>
</protein>
<gene>
    <name evidence="3" type="ORF">CXQ85_000295</name>
</gene>
<evidence type="ECO:0000313" key="3">
    <source>
        <dbReference type="EMBL" id="PVH21321.1"/>
    </source>
</evidence>
<dbReference type="VEuPathDB" id="FungiDB:CXQ85_000295"/>
<dbReference type="Proteomes" id="UP000244309">
    <property type="component" value="Unassembled WGS sequence"/>
</dbReference>
<dbReference type="OrthoDB" id="4096324at2759"/>
<sequence length="209" mass="23818">MSRKHSRNSDLLAQLGEPLPLPYKPQQTSSSLKDEDSSDTILRHEPVRSVSEQPIRRRLFSSGYPNDSRLSEPEASPPAPPTLPLWRRKYSIDKTPVEPSPSQAALDTIEQKIEELRNSCGSNEQIDKKIEGKLRTIESDLDKLIEESREASILEELEKLQQLSKPLHESQKRSLNPKLVAAGVVLLVLFGTVSFWLGHMSYEYCYYWC</sequence>
<reference evidence="3 4" key="1">
    <citation type="submission" date="2017-12" db="EMBL/GenBank/DDBJ databases">
        <title>Genome Sequence of a Multidrug-Resistant Candida haemulonii Isolate from a Patient with Chronic Leg Ulcers in Israel.</title>
        <authorList>
            <person name="Chow N.A."/>
            <person name="Gade L."/>
            <person name="Batra D."/>
            <person name="Rowe L.A."/>
            <person name="Ben-Ami R."/>
            <person name="Loparev V.N."/>
            <person name="Litvintseva A.P."/>
        </authorList>
    </citation>
    <scope>NUCLEOTIDE SEQUENCE [LARGE SCALE GENOMIC DNA]</scope>
    <source>
        <strain evidence="3 4">B11899</strain>
    </source>
</reference>
<dbReference type="EMBL" id="PKFO01000005">
    <property type="protein sequence ID" value="PVH21321.1"/>
    <property type="molecule type" value="Genomic_DNA"/>
</dbReference>
<feature type="region of interest" description="Disordered" evidence="1">
    <location>
        <begin position="1"/>
        <end position="85"/>
    </location>
</feature>
<evidence type="ECO:0000313" key="4">
    <source>
        <dbReference type="Proteomes" id="UP000244309"/>
    </source>
</evidence>
<accession>A0A2V1AWS8</accession>
<proteinExistence type="predicted"/>